<dbReference type="CDD" id="cd02247">
    <property type="entry name" value="cupin_pirin_C"/>
    <property type="match status" value="1"/>
</dbReference>
<dbReference type="InterPro" id="IPR012093">
    <property type="entry name" value="Pirin"/>
</dbReference>
<evidence type="ECO:0000313" key="5">
    <source>
        <dbReference type="EMBL" id="MDP4529861.1"/>
    </source>
</evidence>
<evidence type="ECO:0000256" key="1">
    <source>
        <dbReference type="ARBA" id="ARBA00008416"/>
    </source>
</evidence>
<comment type="caution">
    <text evidence="5">The sequence shown here is derived from an EMBL/GenBank/DDBJ whole genome shotgun (WGS) entry which is preliminary data.</text>
</comment>
<sequence length="294" mass="31701">MSIRTVQQLIPARQVSDGAGVKIKRSLGLSQQLRLDPFLMLDCFGSDEASDYIAGFPAHPHRGFETVTYMLHGHMLHQDHMGNKGHLKSGGVQWMTAGRGIIHSEMPQQESGLMQGFQLWLNLPAAEKMKAAAYVDMAPEQIPQAALADGGQVKVIAGRFQAGEMALDGAIRGLSTDPQFYDLHLLAGQQVSLSLPADYNALLYAYEGSVELPAGQQAASIAVHHAAILGQGDRVQIKALTDTKAIVLAGKPIGEPVVQYGPFVMNTPDEIEQAIRDYQAGKLTGDQPLQAIQI</sequence>
<name>A0ABT9GSA5_9GAMM</name>
<dbReference type="Proteomes" id="UP001236258">
    <property type="component" value="Unassembled WGS sequence"/>
</dbReference>
<dbReference type="Pfam" id="PF02678">
    <property type="entry name" value="Pirin"/>
    <property type="match status" value="1"/>
</dbReference>
<dbReference type="PANTHER" id="PTHR13903">
    <property type="entry name" value="PIRIN-RELATED"/>
    <property type="match status" value="1"/>
</dbReference>
<comment type="similarity">
    <text evidence="1 2">Belongs to the pirin family.</text>
</comment>
<dbReference type="InterPro" id="IPR003829">
    <property type="entry name" value="Pirin_N_dom"/>
</dbReference>
<dbReference type="Gene3D" id="2.60.120.10">
    <property type="entry name" value="Jelly Rolls"/>
    <property type="match status" value="2"/>
</dbReference>
<feature type="domain" description="Pirin N-terminal" evidence="3">
    <location>
        <begin position="22"/>
        <end position="121"/>
    </location>
</feature>
<proteinExistence type="inferred from homology"/>
<dbReference type="PANTHER" id="PTHR13903:SF8">
    <property type="entry name" value="PIRIN"/>
    <property type="match status" value="1"/>
</dbReference>
<evidence type="ECO:0000259" key="3">
    <source>
        <dbReference type="Pfam" id="PF02678"/>
    </source>
</evidence>
<feature type="domain" description="Pirin C-terminal" evidence="4">
    <location>
        <begin position="181"/>
        <end position="283"/>
    </location>
</feature>
<evidence type="ECO:0000256" key="2">
    <source>
        <dbReference type="RuleBase" id="RU003457"/>
    </source>
</evidence>
<dbReference type="CDD" id="cd02909">
    <property type="entry name" value="cupin_pirin_N"/>
    <property type="match status" value="1"/>
</dbReference>
<dbReference type="PIRSF" id="PIRSF006232">
    <property type="entry name" value="Pirin"/>
    <property type="match status" value="1"/>
</dbReference>
<dbReference type="InterPro" id="IPR011051">
    <property type="entry name" value="RmlC_Cupin_sf"/>
</dbReference>
<gene>
    <name evidence="5" type="ORF">Q3O59_12605</name>
</gene>
<dbReference type="InterPro" id="IPR008778">
    <property type="entry name" value="Pirin_C_dom"/>
</dbReference>
<evidence type="ECO:0000259" key="4">
    <source>
        <dbReference type="Pfam" id="PF05726"/>
    </source>
</evidence>
<reference evidence="5 6" key="1">
    <citation type="submission" date="2023-08" db="EMBL/GenBank/DDBJ databases">
        <authorList>
            <person name="Joshi A."/>
            <person name="Thite S."/>
        </authorList>
    </citation>
    <scope>NUCLEOTIDE SEQUENCE [LARGE SCALE GENOMIC DNA]</scope>
    <source>
        <strain evidence="5 6">1E1</strain>
    </source>
</reference>
<organism evidence="5 6">
    <name type="scientific">Alkalimonas delamerensis</name>
    <dbReference type="NCBI Taxonomy" id="265981"/>
    <lineage>
        <taxon>Bacteria</taxon>
        <taxon>Pseudomonadati</taxon>
        <taxon>Pseudomonadota</taxon>
        <taxon>Gammaproteobacteria</taxon>
        <taxon>Alkalimonas</taxon>
    </lineage>
</organism>
<accession>A0ABT9GSA5</accession>
<dbReference type="EMBL" id="JAUZVY010000005">
    <property type="protein sequence ID" value="MDP4529861.1"/>
    <property type="molecule type" value="Genomic_DNA"/>
</dbReference>
<keyword evidence="6" id="KW-1185">Reference proteome</keyword>
<dbReference type="SUPFAM" id="SSF51182">
    <property type="entry name" value="RmlC-like cupins"/>
    <property type="match status" value="1"/>
</dbReference>
<dbReference type="Pfam" id="PF05726">
    <property type="entry name" value="Pirin_C"/>
    <property type="match status" value="1"/>
</dbReference>
<dbReference type="InterPro" id="IPR014710">
    <property type="entry name" value="RmlC-like_jellyroll"/>
</dbReference>
<dbReference type="RefSeq" id="WP_305945908.1">
    <property type="nucleotide sequence ID" value="NZ_JAUZVY010000005.1"/>
</dbReference>
<evidence type="ECO:0000313" key="6">
    <source>
        <dbReference type="Proteomes" id="UP001236258"/>
    </source>
</evidence>
<protein>
    <submittedName>
        <fullName evidence="5">Pirin family protein</fullName>
    </submittedName>
</protein>